<dbReference type="AlphaFoldDB" id="A0A367YSZ4"/>
<evidence type="ECO:0000313" key="10">
    <source>
        <dbReference type="EMBL" id="RCK69015.1"/>
    </source>
</evidence>
<name>A0A367YSZ4_9ACTN</name>
<dbReference type="GO" id="GO:0005524">
    <property type="term" value="F:ATP binding"/>
    <property type="evidence" value="ECO:0007669"/>
    <property type="project" value="UniProtKB-KW"/>
</dbReference>
<evidence type="ECO:0000313" key="11">
    <source>
        <dbReference type="Proteomes" id="UP000252770"/>
    </source>
</evidence>
<dbReference type="Proteomes" id="UP000252770">
    <property type="component" value="Unassembled WGS sequence"/>
</dbReference>
<sequence length="534" mass="57761">MRLDRITKVFGSLVANDAVSLDLRPGEIHCLLGENGAGKSTLMNQLYGLLQPDGGEILLDGAPVRFANPRQAIDAGIGMVHQHFMLVDVFSVAENIVLGREPGRGGVLDLRAARQLVREMSERYRLEVDPDARVEDLPIGVQQRVEILKALSNDARFLVFDEPTAVLTPQETDELIEVMRALRDEGRAIVFITHKLREVRAIADRITVIRRGRVVGEAAPSASESELAEMMVGRAVSLKVDKTPAQVAGARLEVEHLTVTSPDGVVVVDDVDLQVAGGEILCVAGVQGNGQSELAEALLGVVPASRGRIRLDGTDLSRATPRRRLRAGMGFVPEDRKYDGFVGSFTVAENLVLNHVDAFADRGLLRLGDIRSHAETLTEQFDVRTQSVETPVASLSGGNQQKVVLARELSRPLSLLIASQPTRGVDVGAIEFLHQRIVEERDKGTAVLIVSTELDEVSALADRIAVMYRGRVVGVVDADTSREVLGLMMAGVPHEEAVRSASVTTVAEEEQKLEAEVAEHVADLQGPGTGERRA</sequence>
<dbReference type="InterPro" id="IPR050107">
    <property type="entry name" value="ABC_carbohydrate_import_ATPase"/>
</dbReference>
<dbReference type="EMBL" id="QOUI01000008">
    <property type="protein sequence ID" value="RCK69015.1"/>
    <property type="molecule type" value="Genomic_DNA"/>
</dbReference>
<evidence type="ECO:0000256" key="1">
    <source>
        <dbReference type="ARBA" id="ARBA00004202"/>
    </source>
</evidence>
<keyword evidence="2" id="KW-0813">Transport</keyword>
<dbReference type="InterPro" id="IPR003593">
    <property type="entry name" value="AAA+_ATPase"/>
</dbReference>
<feature type="domain" description="ABC transporter" evidence="9">
    <location>
        <begin position="1"/>
        <end position="236"/>
    </location>
</feature>
<dbReference type="InterPro" id="IPR003439">
    <property type="entry name" value="ABC_transporter-like_ATP-bd"/>
</dbReference>
<protein>
    <submittedName>
        <fullName evidence="10">ABC transporter ATP-binding protein</fullName>
    </submittedName>
</protein>
<dbReference type="CDD" id="cd03215">
    <property type="entry name" value="ABC_Carb_Monos_II"/>
    <property type="match status" value="1"/>
</dbReference>
<reference evidence="10 11" key="1">
    <citation type="submission" date="2018-07" db="EMBL/GenBank/DDBJ databases">
        <title>Desertimonas flava gen. nov. sp. nov.</title>
        <authorList>
            <person name="Liu S."/>
        </authorList>
    </citation>
    <scope>NUCLEOTIDE SEQUENCE [LARGE SCALE GENOMIC DNA]</scope>
    <source>
        <strain evidence="10 11">16Sb5-5</strain>
    </source>
</reference>
<dbReference type="GO" id="GO:0005886">
    <property type="term" value="C:plasma membrane"/>
    <property type="evidence" value="ECO:0007669"/>
    <property type="project" value="UniProtKB-SubCell"/>
</dbReference>
<evidence type="ECO:0000256" key="3">
    <source>
        <dbReference type="ARBA" id="ARBA00022475"/>
    </source>
</evidence>
<keyword evidence="11" id="KW-1185">Reference proteome</keyword>
<comment type="caution">
    <text evidence="10">The sequence shown here is derived from an EMBL/GenBank/DDBJ whole genome shotgun (WGS) entry which is preliminary data.</text>
</comment>
<keyword evidence="5" id="KW-0547">Nucleotide-binding</keyword>
<dbReference type="PROSITE" id="PS00211">
    <property type="entry name" value="ABC_TRANSPORTER_1"/>
    <property type="match status" value="1"/>
</dbReference>
<keyword evidence="4" id="KW-0677">Repeat</keyword>
<keyword evidence="8" id="KW-0472">Membrane</keyword>
<evidence type="ECO:0000256" key="8">
    <source>
        <dbReference type="ARBA" id="ARBA00023136"/>
    </source>
</evidence>
<feature type="domain" description="ABC transporter" evidence="9">
    <location>
        <begin position="252"/>
        <end position="494"/>
    </location>
</feature>
<organism evidence="10 11">
    <name type="scientific">Desertihabitans brevis</name>
    <dbReference type="NCBI Taxonomy" id="2268447"/>
    <lineage>
        <taxon>Bacteria</taxon>
        <taxon>Bacillati</taxon>
        <taxon>Actinomycetota</taxon>
        <taxon>Actinomycetes</taxon>
        <taxon>Propionibacteriales</taxon>
        <taxon>Propionibacteriaceae</taxon>
        <taxon>Desertihabitans</taxon>
    </lineage>
</organism>
<dbReference type="PANTHER" id="PTHR43790">
    <property type="entry name" value="CARBOHYDRATE TRANSPORT ATP-BINDING PROTEIN MG119-RELATED"/>
    <property type="match status" value="1"/>
</dbReference>
<keyword evidence="7" id="KW-1278">Translocase</keyword>
<proteinExistence type="predicted"/>
<evidence type="ECO:0000259" key="9">
    <source>
        <dbReference type="PROSITE" id="PS50893"/>
    </source>
</evidence>
<dbReference type="GO" id="GO:0016887">
    <property type="term" value="F:ATP hydrolysis activity"/>
    <property type="evidence" value="ECO:0007669"/>
    <property type="project" value="InterPro"/>
</dbReference>
<keyword evidence="6 10" id="KW-0067">ATP-binding</keyword>
<dbReference type="SMART" id="SM00382">
    <property type="entry name" value="AAA"/>
    <property type="match status" value="2"/>
</dbReference>
<dbReference type="SUPFAM" id="SSF52540">
    <property type="entry name" value="P-loop containing nucleoside triphosphate hydrolases"/>
    <property type="match status" value="2"/>
</dbReference>
<dbReference type="InterPro" id="IPR027417">
    <property type="entry name" value="P-loop_NTPase"/>
</dbReference>
<dbReference type="Gene3D" id="3.40.50.300">
    <property type="entry name" value="P-loop containing nucleotide triphosphate hydrolases"/>
    <property type="match status" value="2"/>
</dbReference>
<evidence type="ECO:0000256" key="7">
    <source>
        <dbReference type="ARBA" id="ARBA00022967"/>
    </source>
</evidence>
<evidence type="ECO:0000256" key="2">
    <source>
        <dbReference type="ARBA" id="ARBA00022448"/>
    </source>
</evidence>
<dbReference type="PROSITE" id="PS50893">
    <property type="entry name" value="ABC_TRANSPORTER_2"/>
    <property type="match status" value="2"/>
</dbReference>
<accession>A0A367YSZ4</accession>
<dbReference type="Pfam" id="PF00005">
    <property type="entry name" value="ABC_tran"/>
    <property type="match status" value="2"/>
</dbReference>
<comment type="subcellular location">
    <subcellularLocation>
        <location evidence="1">Cell membrane</location>
        <topology evidence="1">Peripheral membrane protein</topology>
    </subcellularLocation>
</comment>
<dbReference type="InterPro" id="IPR017871">
    <property type="entry name" value="ABC_transporter-like_CS"/>
</dbReference>
<keyword evidence="3" id="KW-1003">Cell membrane</keyword>
<evidence type="ECO:0000256" key="4">
    <source>
        <dbReference type="ARBA" id="ARBA00022737"/>
    </source>
</evidence>
<evidence type="ECO:0000256" key="6">
    <source>
        <dbReference type="ARBA" id="ARBA00022840"/>
    </source>
</evidence>
<dbReference type="PANTHER" id="PTHR43790:SF4">
    <property type="entry name" value="GUANOSINE IMPORT ATP-BINDING PROTEIN NUPO"/>
    <property type="match status" value="1"/>
</dbReference>
<evidence type="ECO:0000256" key="5">
    <source>
        <dbReference type="ARBA" id="ARBA00022741"/>
    </source>
</evidence>
<dbReference type="CDD" id="cd03216">
    <property type="entry name" value="ABC_Carb_Monos_I"/>
    <property type="match status" value="1"/>
</dbReference>
<dbReference type="FunFam" id="3.40.50.300:FF:000127">
    <property type="entry name" value="Ribose import ATP-binding protein RbsA"/>
    <property type="match status" value="1"/>
</dbReference>
<gene>
    <name evidence="10" type="ORF">DT076_13390</name>
</gene>